<evidence type="ECO:0000313" key="2">
    <source>
        <dbReference type="Proteomes" id="UP000614058"/>
    </source>
</evidence>
<evidence type="ECO:0000313" key="1">
    <source>
        <dbReference type="EMBL" id="MBK0397161.1"/>
    </source>
</evidence>
<proteinExistence type="predicted"/>
<name>A0ABS1BV74_9NEIS</name>
<dbReference type="EMBL" id="JAEHNZ010000004">
    <property type="protein sequence ID" value="MBK0397161.1"/>
    <property type="molecule type" value="Genomic_DNA"/>
</dbReference>
<organism evidence="1 2">
    <name type="scientific">Kingella bonacorsii</name>
    <dbReference type="NCBI Taxonomy" id="2796361"/>
    <lineage>
        <taxon>Bacteria</taxon>
        <taxon>Pseudomonadati</taxon>
        <taxon>Pseudomonadota</taxon>
        <taxon>Betaproteobacteria</taxon>
        <taxon>Neisseriales</taxon>
        <taxon>Neisseriaceae</taxon>
        <taxon>Kingella</taxon>
    </lineage>
</organism>
<reference evidence="1 2" key="1">
    <citation type="journal article" date="2021" name="Pathogens">
        <title>Isolation and Characterization of Kingella bonacorsii sp. nov., A Novel Kingella Species Detected in a Stable Periodontitis Subject.</title>
        <authorList>
            <person name="Antezack A."/>
            <person name="Boxberger M."/>
            <person name="Rolland C."/>
            <person name="Monnet-Corti V."/>
            <person name="La Scola B."/>
        </authorList>
    </citation>
    <scope>NUCLEOTIDE SEQUENCE [LARGE SCALE GENOMIC DNA]</scope>
    <source>
        <strain evidence="1 2">Marseille-Q4569</strain>
    </source>
</reference>
<gene>
    <name evidence="1" type="ORF">JDW22_11400</name>
</gene>
<sequence length="74" mass="8409">MRQPENRLRAFSGCLSGFGIQGSLKTHPFSKKTVWHDTKRFYFQAASHRKGSLKPYLHHIRDTITPAPNAAASR</sequence>
<keyword evidence="2" id="KW-1185">Reference proteome</keyword>
<comment type="caution">
    <text evidence="1">The sequence shown here is derived from an EMBL/GenBank/DDBJ whole genome shotgun (WGS) entry which is preliminary data.</text>
</comment>
<accession>A0ABS1BV74</accession>
<protein>
    <submittedName>
        <fullName evidence="1">Uncharacterized protein</fullName>
    </submittedName>
</protein>
<dbReference type="RefSeq" id="WP_200523152.1">
    <property type="nucleotide sequence ID" value="NZ_JAEHNZ010000004.1"/>
</dbReference>
<dbReference type="Proteomes" id="UP000614058">
    <property type="component" value="Unassembled WGS sequence"/>
</dbReference>